<keyword evidence="1" id="KW-0805">Transcription regulation</keyword>
<evidence type="ECO:0000313" key="5">
    <source>
        <dbReference type="EMBL" id="SFW67551.1"/>
    </source>
</evidence>
<keyword evidence="2" id="KW-0238">DNA-binding</keyword>
<evidence type="ECO:0000256" key="1">
    <source>
        <dbReference type="ARBA" id="ARBA00023015"/>
    </source>
</evidence>
<dbReference type="PANTHER" id="PTHR33204">
    <property type="entry name" value="TRANSCRIPTIONAL REGULATOR, MARR FAMILY"/>
    <property type="match status" value="1"/>
</dbReference>
<dbReference type="GO" id="GO:0003677">
    <property type="term" value="F:DNA binding"/>
    <property type="evidence" value="ECO:0007669"/>
    <property type="project" value="UniProtKB-KW"/>
</dbReference>
<dbReference type="Pfam" id="PF01638">
    <property type="entry name" value="HxlR"/>
    <property type="match status" value="1"/>
</dbReference>
<dbReference type="EMBL" id="FPIZ01000010">
    <property type="protein sequence ID" value="SFW67551.1"/>
    <property type="molecule type" value="Genomic_DNA"/>
</dbReference>
<sequence>MVLKAVMSKKIHSQERSEECQGHLRAIHDTLDVLNGKWKISIIGSLGFGKRRFMELQREVEGIGSKMLSKELRELEMNELVKRTVHDTKPVTVEYELTDYGATLQSIISEMAKWGRTHRKRIMQQVII</sequence>
<accession>A0A1K1R5X4</accession>
<dbReference type="InterPro" id="IPR036388">
    <property type="entry name" value="WH-like_DNA-bd_sf"/>
</dbReference>
<feature type="domain" description="HTH hxlR-type" evidence="4">
    <location>
        <begin position="20"/>
        <end position="123"/>
    </location>
</feature>
<evidence type="ECO:0000256" key="3">
    <source>
        <dbReference type="ARBA" id="ARBA00023163"/>
    </source>
</evidence>
<dbReference type="InterPro" id="IPR036390">
    <property type="entry name" value="WH_DNA-bd_sf"/>
</dbReference>
<dbReference type="SUPFAM" id="SSF46785">
    <property type="entry name" value="Winged helix' DNA-binding domain"/>
    <property type="match status" value="1"/>
</dbReference>
<dbReference type="InterPro" id="IPR002577">
    <property type="entry name" value="HTH_HxlR"/>
</dbReference>
<name>A0A1K1R5X4_9BACT</name>
<dbReference type="Gene3D" id="1.10.10.10">
    <property type="entry name" value="Winged helix-like DNA-binding domain superfamily/Winged helix DNA-binding domain"/>
    <property type="match status" value="1"/>
</dbReference>
<organism evidence="5 6">
    <name type="scientific">Chitinophaga sancti</name>
    <dbReference type="NCBI Taxonomy" id="1004"/>
    <lineage>
        <taxon>Bacteria</taxon>
        <taxon>Pseudomonadati</taxon>
        <taxon>Bacteroidota</taxon>
        <taxon>Chitinophagia</taxon>
        <taxon>Chitinophagales</taxon>
        <taxon>Chitinophagaceae</taxon>
        <taxon>Chitinophaga</taxon>
    </lineage>
</organism>
<dbReference type="Proteomes" id="UP000183788">
    <property type="component" value="Unassembled WGS sequence"/>
</dbReference>
<protein>
    <submittedName>
        <fullName evidence="5">Transcriptional regulator, HxlR family</fullName>
    </submittedName>
</protein>
<dbReference type="AlphaFoldDB" id="A0A1K1R5X4"/>
<proteinExistence type="predicted"/>
<dbReference type="STRING" id="1004.SAMN05661012_03447"/>
<evidence type="ECO:0000313" key="6">
    <source>
        <dbReference type="Proteomes" id="UP000183788"/>
    </source>
</evidence>
<evidence type="ECO:0000256" key="2">
    <source>
        <dbReference type="ARBA" id="ARBA00023125"/>
    </source>
</evidence>
<reference evidence="5 6" key="1">
    <citation type="submission" date="2016-11" db="EMBL/GenBank/DDBJ databases">
        <authorList>
            <person name="Jaros S."/>
            <person name="Januszkiewicz K."/>
            <person name="Wedrychowicz H."/>
        </authorList>
    </citation>
    <scope>NUCLEOTIDE SEQUENCE [LARGE SCALE GENOMIC DNA]</scope>
    <source>
        <strain evidence="5 6">DSM 784</strain>
    </source>
</reference>
<dbReference type="PANTHER" id="PTHR33204:SF29">
    <property type="entry name" value="TRANSCRIPTIONAL REGULATOR"/>
    <property type="match status" value="1"/>
</dbReference>
<gene>
    <name evidence="5" type="ORF">SAMN05661012_03447</name>
</gene>
<keyword evidence="3" id="KW-0804">Transcription</keyword>
<dbReference type="PROSITE" id="PS51118">
    <property type="entry name" value="HTH_HXLR"/>
    <property type="match status" value="1"/>
</dbReference>
<evidence type="ECO:0000259" key="4">
    <source>
        <dbReference type="PROSITE" id="PS51118"/>
    </source>
</evidence>